<evidence type="ECO:0000313" key="5">
    <source>
        <dbReference type="Proteomes" id="UP001322277"/>
    </source>
</evidence>
<feature type="domain" description="Zn(2)-C6 fungal-type" evidence="3">
    <location>
        <begin position="29"/>
        <end position="60"/>
    </location>
</feature>
<name>A0AAX4J454_9PEZI</name>
<dbReference type="CDD" id="cd00067">
    <property type="entry name" value="GAL4"/>
    <property type="match status" value="1"/>
</dbReference>
<evidence type="ECO:0000313" key="4">
    <source>
        <dbReference type="EMBL" id="WQF90173.1"/>
    </source>
</evidence>
<dbReference type="RefSeq" id="XP_062787394.1">
    <property type="nucleotide sequence ID" value="XM_062931343.1"/>
</dbReference>
<keyword evidence="2" id="KW-0539">Nucleus</keyword>
<keyword evidence="5" id="KW-1185">Reference proteome</keyword>
<dbReference type="EMBL" id="CP137315">
    <property type="protein sequence ID" value="WQF90173.1"/>
    <property type="molecule type" value="Genomic_DNA"/>
</dbReference>
<dbReference type="Proteomes" id="UP001322277">
    <property type="component" value="Chromosome 11"/>
</dbReference>
<dbReference type="InterPro" id="IPR050613">
    <property type="entry name" value="Sec_Metabolite_Reg"/>
</dbReference>
<dbReference type="PROSITE" id="PS00463">
    <property type="entry name" value="ZN2_CY6_FUNGAL_1"/>
    <property type="match status" value="1"/>
</dbReference>
<dbReference type="PROSITE" id="PS50048">
    <property type="entry name" value="ZN2_CY6_FUNGAL_2"/>
    <property type="match status" value="1"/>
</dbReference>
<dbReference type="GO" id="GO:0008270">
    <property type="term" value="F:zinc ion binding"/>
    <property type="evidence" value="ECO:0007669"/>
    <property type="project" value="InterPro"/>
</dbReference>
<organism evidence="4 5">
    <name type="scientific">Colletotrichum destructivum</name>
    <dbReference type="NCBI Taxonomy" id="34406"/>
    <lineage>
        <taxon>Eukaryota</taxon>
        <taxon>Fungi</taxon>
        <taxon>Dikarya</taxon>
        <taxon>Ascomycota</taxon>
        <taxon>Pezizomycotina</taxon>
        <taxon>Sordariomycetes</taxon>
        <taxon>Hypocreomycetidae</taxon>
        <taxon>Glomerellales</taxon>
        <taxon>Glomerellaceae</taxon>
        <taxon>Colletotrichum</taxon>
        <taxon>Colletotrichum destructivum species complex</taxon>
    </lineage>
</organism>
<evidence type="ECO:0000256" key="1">
    <source>
        <dbReference type="ARBA" id="ARBA00004123"/>
    </source>
</evidence>
<dbReference type="Gene3D" id="4.10.240.10">
    <property type="entry name" value="Zn(2)-C6 fungal-type DNA-binding domain"/>
    <property type="match status" value="1"/>
</dbReference>
<comment type="subcellular location">
    <subcellularLocation>
        <location evidence="1">Nucleus</location>
    </subcellularLocation>
</comment>
<dbReference type="InterPro" id="IPR036864">
    <property type="entry name" value="Zn2-C6_fun-type_DNA-bd_sf"/>
</dbReference>
<dbReference type="InterPro" id="IPR001138">
    <property type="entry name" value="Zn2Cys6_DnaBD"/>
</dbReference>
<evidence type="ECO:0000259" key="3">
    <source>
        <dbReference type="PROSITE" id="PS50048"/>
    </source>
</evidence>
<reference evidence="5" key="1">
    <citation type="journal article" date="2023" name="bioRxiv">
        <title>Complete genome of the Medicago anthracnose fungus, Colletotrichum destructivum, reveals a mini-chromosome-like region within a core chromosome.</title>
        <authorList>
            <person name="Lapalu N."/>
            <person name="Simon A."/>
            <person name="Lu A."/>
            <person name="Plaumann P.-L."/>
            <person name="Amselem J."/>
            <person name="Pigne S."/>
            <person name="Auger A."/>
            <person name="Koch C."/>
            <person name="Dallery J.-F."/>
            <person name="O'Connell R.J."/>
        </authorList>
    </citation>
    <scope>NUCLEOTIDE SEQUENCE [LARGE SCALE GENOMIC DNA]</scope>
    <source>
        <strain evidence="5">CBS 520.97</strain>
    </source>
</reference>
<proteinExistence type="predicted"/>
<dbReference type="GO" id="GO:0005634">
    <property type="term" value="C:nucleus"/>
    <property type="evidence" value="ECO:0007669"/>
    <property type="project" value="UniProtKB-SubCell"/>
</dbReference>
<dbReference type="KEGG" id="cdet:87951687"/>
<dbReference type="PANTHER" id="PTHR31001:SF90">
    <property type="entry name" value="CENTROMERE DNA-BINDING PROTEIN COMPLEX CBF3 SUBUNIT B"/>
    <property type="match status" value="1"/>
</dbReference>
<dbReference type="GeneID" id="87951687"/>
<dbReference type="SUPFAM" id="SSF57701">
    <property type="entry name" value="Zn2/Cys6 DNA-binding domain"/>
    <property type="match status" value="1"/>
</dbReference>
<dbReference type="Pfam" id="PF00172">
    <property type="entry name" value="Zn_clus"/>
    <property type="match status" value="1"/>
</dbReference>
<protein>
    <submittedName>
        <fullName evidence="4">Zn(2)Cys(6) fungal-type DNA-binding domain-containing protein</fullName>
    </submittedName>
</protein>
<dbReference type="SMART" id="SM00066">
    <property type="entry name" value="GAL4"/>
    <property type="match status" value="1"/>
</dbReference>
<sequence>MTNQDMSHCTTIFRVSRPHRITRNRPTVSCSTCRARKLKCDRQQPCGACQKRGHEDLCRFETAPKQQLAISSSAAMIIKLESS</sequence>
<evidence type="ECO:0000256" key="2">
    <source>
        <dbReference type="ARBA" id="ARBA00023242"/>
    </source>
</evidence>
<accession>A0AAX4J454</accession>
<dbReference type="GO" id="GO:0000981">
    <property type="term" value="F:DNA-binding transcription factor activity, RNA polymerase II-specific"/>
    <property type="evidence" value="ECO:0007669"/>
    <property type="project" value="InterPro"/>
</dbReference>
<dbReference type="PANTHER" id="PTHR31001">
    <property type="entry name" value="UNCHARACTERIZED TRANSCRIPTIONAL REGULATORY PROTEIN"/>
    <property type="match status" value="1"/>
</dbReference>
<dbReference type="AlphaFoldDB" id="A0AAX4J454"/>
<gene>
    <name evidence="4" type="ORF">CDEST_15187</name>
</gene>
<dbReference type="GO" id="GO:0003677">
    <property type="term" value="F:DNA binding"/>
    <property type="evidence" value="ECO:0007669"/>
    <property type="project" value="UniProtKB-KW"/>
</dbReference>
<keyword evidence="4" id="KW-0238">DNA-binding</keyword>